<feature type="compositionally biased region" description="Basic and acidic residues" evidence="1">
    <location>
        <begin position="176"/>
        <end position="252"/>
    </location>
</feature>
<feature type="compositionally biased region" description="Basic and acidic residues" evidence="1">
    <location>
        <begin position="410"/>
        <end position="433"/>
    </location>
</feature>
<sequence>MSSETDHPRQRTVAELLAQHGDANATGRRRRRREPDGSEEGGAAPVGRGAPAVPDWPAPSREPDRALLRERVPPGQRDSGGRRSADREPGSWEPEPPSWESRRAPEPQARDSAPQPWDSGPQAWESTEWDAPARDDRRDAQPPPRQTREREQRGWEPEPPGPEPRAWDSGPQAWDSRPREPQPREAQIREPQIREPQIREPQIREPQIREPQIREPQIREPQIREPQIREPQIREPQIREPQIRESQPRETPPRGAAAGSPVRDRPTDHIPRVRDEDPALDVSLTAPIQPHLRPGADGYESNGYESNGYESNGYDSDGYDSDGYDDDDDDGPPTMVGAAPAGAEAWHRDRTRGRQNGAQADEDVGPPTEAAAPLDFDDEPAGLGGRRYDQSDSFSDGFEDFYGGGQDELPPVHRPDRARNGRARRDRDQRFDDAEPEPGGFFDSEESEAVEDDEQPGKSRRKWRAGAVADNASQAWAAVLAQWIAGAVGGAALWVGFRFLWRSLPVVALAAAVLVTVGLVVVVRALLRNNDMRTTMFAVLVGLLLTASPAILVLLGR</sequence>
<dbReference type="RefSeq" id="WP_379660026.1">
    <property type="nucleotide sequence ID" value="NZ_JBHUCP010000033.1"/>
</dbReference>
<comment type="caution">
    <text evidence="3">The sequence shown here is derived from an EMBL/GenBank/DDBJ whole genome shotgun (WGS) entry which is preliminary data.</text>
</comment>
<evidence type="ECO:0000313" key="4">
    <source>
        <dbReference type="Proteomes" id="UP001597145"/>
    </source>
</evidence>
<feature type="region of interest" description="Disordered" evidence="1">
    <location>
        <begin position="1"/>
        <end position="463"/>
    </location>
</feature>
<evidence type="ECO:0000256" key="1">
    <source>
        <dbReference type="SAM" id="MobiDB-lite"/>
    </source>
</evidence>
<keyword evidence="2" id="KW-0812">Transmembrane</keyword>
<feature type="compositionally biased region" description="Basic and acidic residues" evidence="1">
    <location>
        <begin position="79"/>
        <end position="90"/>
    </location>
</feature>
<dbReference type="Proteomes" id="UP001597145">
    <property type="component" value="Unassembled WGS sequence"/>
</dbReference>
<feature type="transmembrane region" description="Helical" evidence="2">
    <location>
        <begin position="504"/>
        <end position="523"/>
    </location>
</feature>
<keyword evidence="2" id="KW-0472">Membrane</keyword>
<proteinExistence type="predicted"/>
<evidence type="ECO:0000313" key="3">
    <source>
        <dbReference type="EMBL" id="MFD1534284.1"/>
    </source>
</evidence>
<feature type="compositionally biased region" description="Basic and acidic residues" evidence="1">
    <location>
        <begin position="100"/>
        <end position="109"/>
    </location>
</feature>
<feature type="compositionally biased region" description="Low complexity" evidence="1">
    <location>
        <begin position="41"/>
        <end position="53"/>
    </location>
</feature>
<feature type="transmembrane region" description="Helical" evidence="2">
    <location>
        <begin position="535"/>
        <end position="555"/>
    </location>
</feature>
<organism evidence="3 4">
    <name type="scientific">Pseudonocardia aurantiaca</name>
    <dbReference type="NCBI Taxonomy" id="75290"/>
    <lineage>
        <taxon>Bacteria</taxon>
        <taxon>Bacillati</taxon>
        <taxon>Actinomycetota</taxon>
        <taxon>Actinomycetes</taxon>
        <taxon>Pseudonocardiales</taxon>
        <taxon>Pseudonocardiaceae</taxon>
        <taxon>Pseudonocardia</taxon>
    </lineage>
</organism>
<reference evidence="4" key="1">
    <citation type="journal article" date="2019" name="Int. J. Syst. Evol. Microbiol.">
        <title>The Global Catalogue of Microorganisms (GCM) 10K type strain sequencing project: providing services to taxonomists for standard genome sequencing and annotation.</title>
        <authorList>
            <consortium name="The Broad Institute Genomics Platform"/>
            <consortium name="The Broad Institute Genome Sequencing Center for Infectious Disease"/>
            <person name="Wu L."/>
            <person name="Ma J."/>
        </authorList>
    </citation>
    <scope>NUCLEOTIDE SEQUENCE [LARGE SCALE GENOMIC DNA]</scope>
    <source>
        <strain evidence="4">JCM 12165</strain>
    </source>
</reference>
<accession>A0ABW4FW15</accession>
<feature type="compositionally biased region" description="Acidic residues" evidence="1">
    <location>
        <begin position="317"/>
        <end position="331"/>
    </location>
</feature>
<name>A0ABW4FW15_9PSEU</name>
<feature type="compositionally biased region" description="Basic and acidic residues" evidence="1">
    <location>
        <begin position="131"/>
        <end position="156"/>
    </location>
</feature>
<gene>
    <name evidence="3" type="ORF">ACFSCY_33195</name>
</gene>
<protein>
    <submittedName>
        <fullName evidence="3">Uncharacterized protein</fullName>
    </submittedName>
</protein>
<feature type="compositionally biased region" description="Basic and acidic residues" evidence="1">
    <location>
        <begin position="61"/>
        <end position="72"/>
    </location>
</feature>
<keyword evidence="2" id="KW-1133">Transmembrane helix</keyword>
<dbReference type="EMBL" id="JBHUCP010000033">
    <property type="protein sequence ID" value="MFD1534284.1"/>
    <property type="molecule type" value="Genomic_DNA"/>
</dbReference>
<feature type="compositionally biased region" description="Basic and acidic residues" evidence="1">
    <location>
        <begin position="262"/>
        <end position="277"/>
    </location>
</feature>
<evidence type="ECO:0000256" key="2">
    <source>
        <dbReference type="SAM" id="Phobius"/>
    </source>
</evidence>
<keyword evidence="4" id="KW-1185">Reference proteome</keyword>
<feature type="transmembrane region" description="Helical" evidence="2">
    <location>
        <begin position="475"/>
        <end position="497"/>
    </location>
</feature>
<feature type="compositionally biased region" description="Acidic residues" evidence="1">
    <location>
        <begin position="443"/>
        <end position="454"/>
    </location>
</feature>